<dbReference type="PANTHER" id="PTHR21240">
    <property type="entry name" value="2-AMINO-3-CARBOXYLMUCONATE-6-SEMIALDEHYDE DECARBOXYLASE"/>
    <property type="match status" value="1"/>
</dbReference>
<dbReference type="GO" id="GO:0019748">
    <property type="term" value="P:secondary metabolic process"/>
    <property type="evidence" value="ECO:0007669"/>
    <property type="project" value="TreeGrafter"/>
</dbReference>
<dbReference type="Gene3D" id="3.20.20.140">
    <property type="entry name" value="Metal-dependent hydrolases"/>
    <property type="match status" value="1"/>
</dbReference>
<dbReference type="GO" id="GO:0016831">
    <property type="term" value="F:carboxy-lyase activity"/>
    <property type="evidence" value="ECO:0007669"/>
    <property type="project" value="InterPro"/>
</dbReference>
<proteinExistence type="predicted"/>
<evidence type="ECO:0000313" key="4">
    <source>
        <dbReference type="Proteomes" id="UP000034832"/>
    </source>
</evidence>
<name>A0A4U6BNG3_9BRAD</name>
<dbReference type="GO" id="GO:0016787">
    <property type="term" value="F:hydrolase activity"/>
    <property type="evidence" value="ECO:0007669"/>
    <property type="project" value="UniProtKB-KW"/>
</dbReference>
<evidence type="ECO:0000259" key="2">
    <source>
        <dbReference type="Pfam" id="PF04909"/>
    </source>
</evidence>
<dbReference type="STRING" id="211460.YH63_17250"/>
<evidence type="ECO:0000256" key="1">
    <source>
        <dbReference type="ARBA" id="ARBA00023239"/>
    </source>
</evidence>
<dbReference type="InterPro" id="IPR006680">
    <property type="entry name" value="Amidohydro-rel"/>
</dbReference>
<dbReference type="Proteomes" id="UP000034832">
    <property type="component" value="Unassembled WGS sequence"/>
</dbReference>
<dbReference type="EMBL" id="LBIA02000001">
    <property type="protein sequence ID" value="TKT70224.1"/>
    <property type="molecule type" value="Genomic_DNA"/>
</dbReference>
<dbReference type="Pfam" id="PF04909">
    <property type="entry name" value="Amidohydro_2"/>
    <property type="match status" value="1"/>
</dbReference>
<dbReference type="PANTHER" id="PTHR21240:SF28">
    <property type="entry name" value="ISO-OROTATE DECARBOXYLASE (EUROFUNG)"/>
    <property type="match status" value="1"/>
</dbReference>
<evidence type="ECO:0000313" key="3">
    <source>
        <dbReference type="EMBL" id="TKT70224.1"/>
    </source>
</evidence>
<dbReference type="SUPFAM" id="SSF51556">
    <property type="entry name" value="Metallo-dependent hydrolases"/>
    <property type="match status" value="1"/>
</dbReference>
<comment type="caution">
    <text evidence="3">The sequence shown here is derived from an EMBL/GenBank/DDBJ whole genome shotgun (WGS) entry which is preliminary data.</text>
</comment>
<dbReference type="InterPro" id="IPR032466">
    <property type="entry name" value="Metal_Hydrolase"/>
</dbReference>
<gene>
    <name evidence="3" type="ORF">YH63_001620</name>
</gene>
<feature type="domain" description="Amidohydrolase-related" evidence="2">
    <location>
        <begin position="11"/>
        <end position="344"/>
    </location>
</feature>
<dbReference type="GO" id="GO:0005737">
    <property type="term" value="C:cytoplasm"/>
    <property type="evidence" value="ECO:0007669"/>
    <property type="project" value="TreeGrafter"/>
</dbReference>
<dbReference type="InterPro" id="IPR032465">
    <property type="entry name" value="ACMSD"/>
</dbReference>
<dbReference type="AlphaFoldDB" id="A0A4U6BNG3"/>
<protein>
    <submittedName>
        <fullName evidence="3">Amidohydrolase</fullName>
    </submittedName>
</protein>
<organism evidence="3 4">
    <name type="scientific">Afipia massiliensis</name>
    <dbReference type="NCBI Taxonomy" id="211460"/>
    <lineage>
        <taxon>Bacteria</taxon>
        <taxon>Pseudomonadati</taxon>
        <taxon>Pseudomonadota</taxon>
        <taxon>Alphaproteobacteria</taxon>
        <taxon>Hyphomicrobiales</taxon>
        <taxon>Nitrobacteraceae</taxon>
        <taxon>Afipia</taxon>
    </lineage>
</organism>
<reference evidence="3" key="1">
    <citation type="submission" date="2019-04" db="EMBL/GenBank/DDBJ databases">
        <title>Whole genome sequencing of cave bacteria.</title>
        <authorList>
            <person name="Gan H.M."/>
            <person name="Barton H."/>
            <person name="Savka M.A."/>
        </authorList>
    </citation>
    <scope>NUCLEOTIDE SEQUENCE [LARGE SCALE GENOMIC DNA]</scope>
    <source>
        <strain evidence="3">LC387</strain>
    </source>
</reference>
<dbReference type="RefSeq" id="WP_046829112.1">
    <property type="nucleotide sequence ID" value="NZ_LBIA02000001.1"/>
</dbReference>
<accession>A0A4U6BNG3</accession>
<keyword evidence="4" id="KW-1185">Reference proteome</keyword>
<sequence length="350" mass="40026">MLQSLVSEKKIDCDVHVTLPTTAKLMPYLDDYWREQVTTRGIDRLELTSDISNIGPALRPDWKASSDVQTVRRLALEPFGTDIAICNCLYGAQAVYNADLAVALCRAMNDWLAEEFLSKDERLRGSIILPWQHPEKAALEIERLASDRRFVQVSMIAMGDMPLGRRAMWPIYAAAEAHGFPVGIHSGTTYRFAPWTNGWPSYHIEDQVAQSVGVQTQLLSLITEGVFEEYPKLKVVLIDSGVTWLPSFLWRIDKLWRGLRMEVPWLKRSPTEIVSEHVRLTLQPFDGPKDAQVIRELVEQVGEHMLLFSTDYPRWNFDGTDAVPLQGQPDLMRKLRTENPFETYARLREV</sequence>
<dbReference type="OrthoDB" id="9799024at2"/>
<keyword evidence="1" id="KW-0456">Lyase</keyword>